<dbReference type="SMART" id="SM00028">
    <property type="entry name" value="TPR"/>
    <property type="match status" value="3"/>
</dbReference>
<name>A0A1B6MM46_9HEMI</name>
<evidence type="ECO:0000256" key="4">
    <source>
        <dbReference type="SAM" id="MobiDB-lite"/>
    </source>
</evidence>
<dbReference type="EMBL" id="GEBQ01002967">
    <property type="protein sequence ID" value="JAT37010.1"/>
    <property type="molecule type" value="Transcribed_RNA"/>
</dbReference>
<keyword evidence="1" id="KW-0677">Repeat</keyword>
<reference evidence="5" key="1">
    <citation type="submission" date="2015-11" db="EMBL/GenBank/DDBJ databases">
        <title>De novo transcriptome assembly of four potential Pierce s Disease insect vectors from Arizona vineyards.</title>
        <authorList>
            <person name="Tassone E.E."/>
        </authorList>
    </citation>
    <scope>NUCLEOTIDE SEQUENCE</scope>
</reference>
<dbReference type="PANTHER" id="PTHR46014:SF1">
    <property type="entry name" value="TETRATRICOPEPTIDE REPEAT PROTEIN 1"/>
    <property type="match status" value="1"/>
</dbReference>
<dbReference type="SUPFAM" id="SSF48452">
    <property type="entry name" value="TPR-like"/>
    <property type="match status" value="1"/>
</dbReference>
<dbReference type="InterPro" id="IPR011990">
    <property type="entry name" value="TPR-like_helical_dom_sf"/>
</dbReference>
<organism evidence="5">
    <name type="scientific">Graphocephala atropunctata</name>
    <dbReference type="NCBI Taxonomy" id="36148"/>
    <lineage>
        <taxon>Eukaryota</taxon>
        <taxon>Metazoa</taxon>
        <taxon>Ecdysozoa</taxon>
        <taxon>Arthropoda</taxon>
        <taxon>Hexapoda</taxon>
        <taxon>Insecta</taxon>
        <taxon>Pterygota</taxon>
        <taxon>Neoptera</taxon>
        <taxon>Paraneoptera</taxon>
        <taxon>Hemiptera</taxon>
        <taxon>Auchenorrhyncha</taxon>
        <taxon>Membracoidea</taxon>
        <taxon>Cicadellidae</taxon>
        <taxon>Cicadellinae</taxon>
        <taxon>Cicadellini</taxon>
        <taxon>Graphocephala</taxon>
    </lineage>
</organism>
<feature type="repeat" description="TPR" evidence="3">
    <location>
        <begin position="199"/>
        <end position="232"/>
    </location>
</feature>
<feature type="compositionally biased region" description="Polar residues" evidence="4">
    <location>
        <begin position="45"/>
        <end position="67"/>
    </location>
</feature>
<keyword evidence="2 3" id="KW-0802">TPR repeat</keyword>
<dbReference type="Gene3D" id="1.25.40.10">
    <property type="entry name" value="Tetratricopeptide repeat domain"/>
    <property type="match status" value="1"/>
</dbReference>
<evidence type="ECO:0000256" key="3">
    <source>
        <dbReference type="PROSITE-ProRule" id="PRU00339"/>
    </source>
</evidence>
<feature type="compositionally biased region" description="Acidic residues" evidence="4">
    <location>
        <begin position="75"/>
        <end position="84"/>
    </location>
</feature>
<proteinExistence type="predicted"/>
<feature type="compositionally biased region" description="Polar residues" evidence="4">
    <location>
        <begin position="1"/>
        <end position="19"/>
    </location>
</feature>
<dbReference type="InterPro" id="IPR013105">
    <property type="entry name" value="TPR_2"/>
</dbReference>
<dbReference type="InterPro" id="IPR019734">
    <property type="entry name" value="TPR_rpt"/>
</dbReference>
<dbReference type="PANTHER" id="PTHR46014">
    <property type="entry name" value="TETRATRICOPEPTIDE REPEAT PROTEIN 1"/>
    <property type="match status" value="1"/>
</dbReference>
<feature type="region of interest" description="Disordered" evidence="4">
    <location>
        <begin position="39"/>
        <end position="97"/>
    </location>
</feature>
<accession>A0A1B6MM46</accession>
<feature type="region of interest" description="Disordered" evidence="4">
    <location>
        <begin position="1"/>
        <end position="20"/>
    </location>
</feature>
<sequence length="296" mass="33486">MAEPMPNTSLETSKTSIPSNEELIDSLVSGLEKSIVKDESENVCDESSTIKGDNVSQASQSGCNKTTGESKLIESELDEEEDSLGESSDKDKDIPSLEDDLIDELALKDLELTYSEEDRERLHKEAEVFKQNGNDLFKSAQYRDSAHAYTQALRTCPLKYDKDRAIFYSNRAAAKMKLELNESAIEDCTKALELDERYLKVLYRRAQLYEVTEKLDEALVDYNRLLEIDPLHKDALYASKRLPDQIQERNEKLKTEMLGKLKDLGNLILKPFGLSTESFQLSQDPNSGGYSINFKS</sequence>
<protein>
    <submittedName>
        <fullName evidence="5">Uncharacterized protein</fullName>
    </submittedName>
</protein>
<evidence type="ECO:0000313" key="5">
    <source>
        <dbReference type="EMBL" id="JAT37010.1"/>
    </source>
</evidence>
<dbReference type="Pfam" id="PF07719">
    <property type="entry name" value="TPR_2"/>
    <property type="match status" value="1"/>
</dbReference>
<dbReference type="PROSITE" id="PS50005">
    <property type="entry name" value="TPR"/>
    <property type="match status" value="1"/>
</dbReference>
<dbReference type="InterPro" id="IPR052769">
    <property type="entry name" value="TPR_domain_protein"/>
</dbReference>
<gene>
    <name evidence="5" type="ORF">g.847</name>
</gene>
<evidence type="ECO:0000256" key="2">
    <source>
        <dbReference type="ARBA" id="ARBA00022803"/>
    </source>
</evidence>
<dbReference type="AlphaFoldDB" id="A0A1B6MM46"/>
<evidence type="ECO:0000256" key="1">
    <source>
        <dbReference type="ARBA" id="ARBA00022737"/>
    </source>
</evidence>
<dbReference type="Pfam" id="PF13181">
    <property type="entry name" value="TPR_8"/>
    <property type="match status" value="1"/>
</dbReference>